<dbReference type="InterPro" id="IPR001810">
    <property type="entry name" value="F-box_dom"/>
</dbReference>
<evidence type="ECO:0000313" key="3">
    <source>
        <dbReference type="Proteomes" id="UP001177003"/>
    </source>
</evidence>
<protein>
    <recommendedName>
        <fullName evidence="1">F-box domain-containing protein</fullName>
    </recommendedName>
</protein>
<organism evidence="2 3">
    <name type="scientific">Lactuca saligna</name>
    <name type="common">Willowleaf lettuce</name>
    <dbReference type="NCBI Taxonomy" id="75948"/>
    <lineage>
        <taxon>Eukaryota</taxon>
        <taxon>Viridiplantae</taxon>
        <taxon>Streptophyta</taxon>
        <taxon>Embryophyta</taxon>
        <taxon>Tracheophyta</taxon>
        <taxon>Spermatophyta</taxon>
        <taxon>Magnoliopsida</taxon>
        <taxon>eudicotyledons</taxon>
        <taxon>Gunneridae</taxon>
        <taxon>Pentapetalae</taxon>
        <taxon>asterids</taxon>
        <taxon>campanulids</taxon>
        <taxon>Asterales</taxon>
        <taxon>Asteraceae</taxon>
        <taxon>Cichorioideae</taxon>
        <taxon>Cichorieae</taxon>
        <taxon>Lactucinae</taxon>
        <taxon>Lactuca</taxon>
    </lineage>
</organism>
<evidence type="ECO:0000313" key="2">
    <source>
        <dbReference type="EMBL" id="CAI9270574.1"/>
    </source>
</evidence>
<dbReference type="Gene3D" id="1.20.1280.50">
    <property type="match status" value="1"/>
</dbReference>
<dbReference type="SMART" id="SM00256">
    <property type="entry name" value="FBOX"/>
    <property type="match status" value="1"/>
</dbReference>
<sequence>MSDYIPSEILVEILKRLPVKSVLQLRSVSKPWKSLIDSSEFIAGYGAHQTQPRSLLVTYKNPESEHPDETYASLVDDETFVPQEIRLTIPVLAKLLMPSRVIGTSHGLVCLSANDPYQNDHKPLGRKMAVLWNPSIRKSVGVTVHVAVVGEFCLTIRKLILLNSHSVRRKDIPDSFARQPCPYFSISKVSEALVVLKYNTVGIGDWAVWIVDDGVPNSCTKLFTISNVPRAIRLSTVLGFTERSELVIERQADQDVRGWRKSSLFVYEPCSKHINDIGIDGIQGSFSVGYYMETLLLHDQSDSSVYVENGVGPLNFQSWINSLPDEVLSIMSTPPLPNRPRGFSILTLLRKLCNIF</sequence>
<dbReference type="Pfam" id="PF00646">
    <property type="entry name" value="F-box"/>
    <property type="match status" value="1"/>
</dbReference>
<evidence type="ECO:0000259" key="1">
    <source>
        <dbReference type="PROSITE" id="PS50181"/>
    </source>
</evidence>
<reference evidence="2" key="1">
    <citation type="submission" date="2023-04" db="EMBL/GenBank/DDBJ databases">
        <authorList>
            <person name="Vijverberg K."/>
            <person name="Xiong W."/>
            <person name="Schranz E."/>
        </authorList>
    </citation>
    <scope>NUCLEOTIDE SEQUENCE</scope>
</reference>
<dbReference type="AlphaFoldDB" id="A0AA35V4Y3"/>
<dbReference type="EMBL" id="OX465078">
    <property type="protein sequence ID" value="CAI9270574.1"/>
    <property type="molecule type" value="Genomic_DNA"/>
</dbReference>
<feature type="domain" description="F-box" evidence="1">
    <location>
        <begin position="1"/>
        <end position="45"/>
    </location>
</feature>
<dbReference type="PANTHER" id="PTHR31672:SF10">
    <property type="entry name" value="F-BOX DOMAIN-CONTAINING PROTEIN"/>
    <property type="match status" value="1"/>
</dbReference>
<proteinExistence type="predicted"/>
<dbReference type="InterPro" id="IPR036047">
    <property type="entry name" value="F-box-like_dom_sf"/>
</dbReference>
<dbReference type="Proteomes" id="UP001177003">
    <property type="component" value="Chromosome 2"/>
</dbReference>
<keyword evidence="3" id="KW-1185">Reference proteome</keyword>
<gene>
    <name evidence="2" type="ORF">LSALG_LOCUS10878</name>
</gene>
<name>A0AA35V4Y3_LACSI</name>
<dbReference type="SUPFAM" id="SSF81383">
    <property type="entry name" value="F-box domain"/>
    <property type="match status" value="1"/>
</dbReference>
<accession>A0AA35V4Y3</accession>
<dbReference type="CDD" id="cd22157">
    <property type="entry name" value="F-box_AtFBW1-like"/>
    <property type="match status" value="1"/>
</dbReference>
<dbReference type="PROSITE" id="PS50181">
    <property type="entry name" value="FBOX"/>
    <property type="match status" value="1"/>
</dbReference>
<dbReference type="InterPro" id="IPR050796">
    <property type="entry name" value="SCF_F-box_component"/>
</dbReference>
<dbReference type="PANTHER" id="PTHR31672">
    <property type="entry name" value="BNACNNG10540D PROTEIN"/>
    <property type="match status" value="1"/>
</dbReference>